<evidence type="ECO:0000313" key="7">
    <source>
        <dbReference type="Proteomes" id="UP001390339"/>
    </source>
</evidence>
<dbReference type="PANTHER" id="PTHR43712">
    <property type="entry name" value="PUTATIVE (AFU_ORTHOLOGUE AFUA_4G14580)-RELATED"/>
    <property type="match status" value="1"/>
</dbReference>
<dbReference type="InterPro" id="IPR016461">
    <property type="entry name" value="COMT-like"/>
</dbReference>
<dbReference type="Proteomes" id="UP001390339">
    <property type="component" value="Unassembled WGS sequence"/>
</dbReference>
<organism evidence="6 7">
    <name type="scientific">Apiospora arundinis</name>
    <dbReference type="NCBI Taxonomy" id="335852"/>
    <lineage>
        <taxon>Eukaryota</taxon>
        <taxon>Fungi</taxon>
        <taxon>Dikarya</taxon>
        <taxon>Ascomycota</taxon>
        <taxon>Pezizomycotina</taxon>
        <taxon>Sordariomycetes</taxon>
        <taxon>Xylariomycetidae</taxon>
        <taxon>Amphisphaeriales</taxon>
        <taxon>Apiosporaceae</taxon>
        <taxon>Apiospora</taxon>
    </lineage>
</organism>
<keyword evidence="3" id="KW-0949">S-adenosyl-L-methionine</keyword>
<keyword evidence="7" id="KW-1185">Reference proteome</keyword>
<name>A0ABR2IIF1_9PEZI</name>
<dbReference type="SUPFAM" id="SSF46785">
    <property type="entry name" value="Winged helix' DNA-binding domain"/>
    <property type="match status" value="1"/>
</dbReference>
<evidence type="ECO:0000256" key="2">
    <source>
        <dbReference type="ARBA" id="ARBA00022679"/>
    </source>
</evidence>
<dbReference type="PROSITE" id="PS51683">
    <property type="entry name" value="SAM_OMT_II"/>
    <property type="match status" value="1"/>
</dbReference>
<keyword evidence="1" id="KW-0489">Methyltransferase</keyword>
<dbReference type="InterPro" id="IPR001077">
    <property type="entry name" value="COMT_C"/>
</dbReference>
<feature type="domain" description="O-methyltransferase C-terminal" evidence="4">
    <location>
        <begin position="224"/>
        <end position="363"/>
    </location>
</feature>
<dbReference type="Gene3D" id="3.40.50.150">
    <property type="entry name" value="Vaccinia Virus protein VP39"/>
    <property type="match status" value="1"/>
</dbReference>
<sequence>MEAALSQIRELAAQGEDSRWNVMVALRDLACSLEEPNDTIHRFGQMHLQAAIVQVGIDLGVFKCLTESVVPMAVDEVSEKTGSEPELTIRLLRFLVAIGAVSEDAGTDKARYTANHVTHNLTEKVVEAGLSHYFATAGPQYQSLPQFLRQTEYKNPVDDTRTAFRMAFDTDLDSFSWFSHNPSHLAHFNSYMALRRKPSATWLSVYPVVAEAGVNWPADKPLYVNIGGGVGHQCAQFREKYPDFLLPGRVVLQDLPHTVAEALPTPGVENMAHDIFEPQPIVGAKFYHLRAVLHNHPPHKVRRLLETIKAVMTHESIMIIDEMVLPEVGVTFNAAAIDMTMLAAFASMERTEAQWRETFEGVGLKLVRTYTYNPLSYESAMEVRLP</sequence>
<dbReference type="EMBL" id="JAPCWZ010000005">
    <property type="protein sequence ID" value="KAK8863094.1"/>
    <property type="molecule type" value="Genomic_DNA"/>
</dbReference>
<accession>A0ABR2IIF1</accession>
<dbReference type="InterPro" id="IPR036388">
    <property type="entry name" value="WH-like_DNA-bd_sf"/>
</dbReference>
<dbReference type="InterPro" id="IPR012967">
    <property type="entry name" value="COMT_dimerisation"/>
</dbReference>
<evidence type="ECO:0000256" key="1">
    <source>
        <dbReference type="ARBA" id="ARBA00022603"/>
    </source>
</evidence>
<dbReference type="Pfam" id="PF08100">
    <property type="entry name" value="Dimerisation"/>
    <property type="match status" value="1"/>
</dbReference>
<protein>
    <submittedName>
        <fullName evidence="6">O-methyl transferase B</fullName>
    </submittedName>
</protein>
<evidence type="ECO:0000259" key="4">
    <source>
        <dbReference type="Pfam" id="PF00891"/>
    </source>
</evidence>
<dbReference type="InterPro" id="IPR029063">
    <property type="entry name" value="SAM-dependent_MTases_sf"/>
</dbReference>
<dbReference type="Gene3D" id="1.10.10.10">
    <property type="entry name" value="Winged helix-like DNA-binding domain superfamily/Winged helix DNA-binding domain"/>
    <property type="match status" value="1"/>
</dbReference>
<dbReference type="PANTHER" id="PTHR43712:SF4">
    <property type="entry name" value="O-METHYLTRANSFERASE DOMAIN-CONTAINING PROTEIN"/>
    <property type="match status" value="1"/>
</dbReference>
<comment type="caution">
    <text evidence="6">The sequence shown here is derived from an EMBL/GenBank/DDBJ whole genome shotgun (WGS) entry which is preliminary data.</text>
</comment>
<evidence type="ECO:0000256" key="3">
    <source>
        <dbReference type="ARBA" id="ARBA00022691"/>
    </source>
</evidence>
<evidence type="ECO:0000259" key="5">
    <source>
        <dbReference type="Pfam" id="PF08100"/>
    </source>
</evidence>
<reference evidence="6 7" key="1">
    <citation type="journal article" date="2024" name="IMA Fungus">
        <title>Apiospora arundinis, a panoply of carbohydrate-active enzymes and secondary metabolites.</title>
        <authorList>
            <person name="Sorensen T."/>
            <person name="Petersen C."/>
            <person name="Muurmann A.T."/>
            <person name="Christiansen J.V."/>
            <person name="Brundto M.L."/>
            <person name="Overgaard C.K."/>
            <person name="Boysen A.T."/>
            <person name="Wollenberg R.D."/>
            <person name="Larsen T.O."/>
            <person name="Sorensen J.L."/>
            <person name="Nielsen K.L."/>
            <person name="Sondergaard T.E."/>
        </authorList>
    </citation>
    <scope>NUCLEOTIDE SEQUENCE [LARGE SCALE GENOMIC DNA]</scope>
    <source>
        <strain evidence="6 7">AAU 773</strain>
    </source>
</reference>
<dbReference type="Pfam" id="PF00891">
    <property type="entry name" value="Methyltransf_2"/>
    <property type="match status" value="1"/>
</dbReference>
<keyword evidence="2 6" id="KW-0808">Transferase</keyword>
<feature type="domain" description="O-methyltransferase dimerisation" evidence="5">
    <location>
        <begin position="51"/>
        <end position="121"/>
    </location>
</feature>
<dbReference type="SUPFAM" id="SSF53335">
    <property type="entry name" value="S-adenosyl-L-methionine-dependent methyltransferases"/>
    <property type="match status" value="1"/>
</dbReference>
<gene>
    <name evidence="6" type="ORF">PGQ11_009329</name>
</gene>
<dbReference type="InterPro" id="IPR036390">
    <property type="entry name" value="WH_DNA-bd_sf"/>
</dbReference>
<proteinExistence type="predicted"/>
<dbReference type="GO" id="GO:0016740">
    <property type="term" value="F:transferase activity"/>
    <property type="evidence" value="ECO:0007669"/>
    <property type="project" value="UniProtKB-KW"/>
</dbReference>
<dbReference type="PIRSF" id="PIRSF005739">
    <property type="entry name" value="O-mtase"/>
    <property type="match status" value="1"/>
</dbReference>
<evidence type="ECO:0000313" key="6">
    <source>
        <dbReference type="EMBL" id="KAK8863094.1"/>
    </source>
</evidence>